<evidence type="ECO:0000256" key="2">
    <source>
        <dbReference type="ARBA" id="ARBA00022448"/>
    </source>
</evidence>
<dbReference type="SUPFAM" id="SSF56935">
    <property type="entry name" value="Porins"/>
    <property type="match status" value="1"/>
</dbReference>
<feature type="region of interest" description="Disordered" evidence="10">
    <location>
        <begin position="90"/>
        <end position="111"/>
    </location>
</feature>
<evidence type="ECO:0000256" key="10">
    <source>
        <dbReference type="SAM" id="MobiDB-lite"/>
    </source>
</evidence>
<evidence type="ECO:0000256" key="7">
    <source>
        <dbReference type="ARBA" id="ARBA00023237"/>
    </source>
</evidence>
<evidence type="ECO:0000313" key="15">
    <source>
        <dbReference type="Proteomes" id="UP001217500"/>
    </source>
</evidence>
<evidence type="ECO:0000256" key="4">
    <source>
        <dbReference type="ARBA" id="ARBA00022692"/>
    </source>
</evidence>
<dbReference type="PANTHER" id="PTHR47234:SF2">
    <property type="entry name" value="TONB-DEPENDENT RECEPTOR"/>
    <property type="match status" value="1"/>
</dbReference>
<keyword evidence="7 8" id="KW-0998">Cell outer membrane</keyword>
<evidence type="ECO:0000256" key="9">
    <source>
        <dbReference type="RuleBase" id="RU003357"/>
    </source>
</evidence>
<dbReference type="InterPro" id="IPR037066">
    <property type="entry name" value="Plug_dom_sf"/>
</dbReference>
<dbReference type="InterPro" id="IPR039426">
    <property type="entry name" value="TonB-dep_rcpt-like"/>
</dbReference>
<dbReference type="Pfam" id="PF07715">
    <property type="entry name" value="Plug"/>
    <property type="match status" value="1"/>
</dbReference>
<evidence type="ECO:0000259" key="12">
    <source>
        <dbReference type="Pfam" id="PF00593"/>
    </source>
</evidence>
<dbReference type="Gene3D" id="2.170.130.10">
    <property type="entry name" value="TonB-dependent receptor, plug domain"/>
    <property type="match status" value="1"/>
</dbReference>
<dbReference type="AlphaFoldDB" id="A0AAF0BG55"/>
<dbReference type="GO" id="GO:0009279">
    <property type="term" value="C:cell outer membrane"/>
    <property type="evidence" value="ECO:0007669"/>
    <property type="project" value="UniProtKB-SubCell"/>
</dbReference>
<name>A0AAF0BG55_9PROT</name>
<keyword evidence="5 9" id="KW-0798">TonB box</keyword>
<evidence type="ECO:0000256" key="1">
    <source>
        <dbReference type="ARBA" id="ARBA00004571"/>
    </source>
</evidence>
<protein>
    <submittedName>
        <fullName evidence="14">TonB-dependent receptor</fullName>
    </submittedName>
</protein>
<gene>
    <name evidence="14" type="ORF">PH603_11720</name>
</gene>
<proteinExistence type="inferred from homology"/>
<keyword evidence="2 8" id="KW-0813">Transport</keyword>
<feature type="chain" id="PRO_5042049003" evidence="11">
    <location>
        <begin position="29"/>
        <end position="1029"/>
    </location>
</feature>
<dbReference type="Gene3D" id="2.40.170.20">
    <property type="entry name" value="TonB-dependent receptor, beta-barrel domain"/>
    <property type="match status" value="1"/>
</dbReference>
<dbReference type="Proteomes" id="UP001217500">
    <property type="component" value="Chromosome"/>
</dbReference>
<accession>A0AAF0BG55</accession>
<dbReference type="InterPro" id="IPR012910">
    <property type="entry name" value="Plug_dom"/>
</dbReference>
<comment type="subcellular location">
    <subcellularLocation>
        <location evidence="1 8">Cell outer membrane</location>
        <topology evidence="1 8">Multi-pass membrane protein</topology>
    </subcellularLocation>
</comment>
<feature type="compositionally biased region" description="Low complexity" evidence="10">
    <location>
        <begin position="95"/>
        <end position="109"/>
    </location>
</feature>
<evidence type="ECO:0000259" key="13">
    <source>
        <dbReference type="Pfam" id="PF07715"/>
    </source>
</evidence>
<reference evidence="14" key="1">
    <citation type="submission" date="2023-01" db="EMBL/GenBank/DDBJ databases">
        <title>The genome sequence of Kordiimonadaceae bacterium 6D33.</title>
        <authorList>
            <person name="Liu Y."/>
        </authorList>
    </citation>
    <scope>NUCLEOTIDE SEQUENCE</scope>
    <source>
        <strain evidence="14">6D33</strain>
    </source>
</reference>
<evidence type="ECO:0000313" key="14">
    <source>
        <dbReference type="EMBL" id="WCL53203.1"/>
    </source>
</evidence>
<keyword evidence="11" id="KW-0732">Signal</keyword>
<keyword evidence="3 8" id="KW-1134">Transmembrane beta strand</keyword>
<keyword evidence="15" id="KW-1185">Reference proteome</keyword>
<keyword evidence="14" id="KW-0675">Receptor</keyword>
<feature type="domain" description="TonB-dependent receptor plug" evidence="13">
    <location>
        <begin position="63"/>
        <end position="170"/>
    </location>
</feature>
<sequence length="1029" mass="110506">MERRTYGRAARYLGNVALVALATGGLGAQVAAQDSTGADEDMAFEEVVVTGSRIVRKDYVANSPVSTVGAEELNSRADVTIDTFLNTLPQVNPAGTTSSNNPGNNGQSNIDLRGLGANRNLVLVDGRRTMVSASNMTVDLNTIPAAMIDSIEIITGGAGAAYGADAIAGAVNIKLKNDFEGLDVRANYSNSLKQWDAKEYNVSGVIGGNFADDKGNAIFSFDYSSREALIKSQREFAEIATSTTSFFPEGRYFSGGNNPTQASVDAIFAQYGVGAGAVPANGSIIGFNLDGTLIGYGGFNTPIDVVNWRYPIDNGVNTSLFPDVYSYNFDAVNLLILPVERKSFSTKINYELSDSIEVFASASWTNYNSATALAPTPFPTVGFENTAGTESSRVKTDLVVPGGLINNTLIVPVTNPFIPADFAAVLASRSGDNPNLVGSGATEPFLMRSRSLWGGLRQSNYDNTVLQYMAGLRGTLGDNWRWEAYAMEGKTTIEQRQTGNLDTQRIQNALEAADGGASLCAGGYNPFGRQEVSQECVDYFTVDARTGTVFKQQIAQGYITGELFEAPAGPVSVVAGAETRHFKYDFDPGSLSGPVSGFNTQDPAGGKNRFNDIFLEALVPLASGESWAETLELSLGYRLSSAKFTDTARGIVGEADNSSAFKAELSWQVDPSWPRFRGSYQKSVRAPNFGELFDGGGAAPQYFDPCSVTTVFRTSGGADARALCAATGVGAPDTYSQTPGTQASINTTGNTELQPEKGTTITLGAVYNAPTSNQWTSRLVASLDYYNIKVTGLINTPNVNLLIADCYNYYGNNQSMSADYGSCQYIFRAGGDILALQDPNTDDGNIPGNNQGFTKTTGLDLLVGWGFDLEWLGASPSAGSIDMSLSVNHVMDYKVQEWDFLPVIDYAGTVPYFGVGLGQTFPKWKANLNTRWTVGDFSVDLRSRFIDGMKNRASVEFLGETSPTGTKAVWYFDTAVSWNFTENMTFRAGLNNLFNKQPQTYAPNVQSGTDPSTYDVIGRRLMLSANFRF</sequence>
<dbReference type="PANTHER" id="PTHR47234">
    <property type="match status" value="1"/>
</dbReference>
<evidence type="ECO:0000256" key="5">
    <source>
        <dbReference type="ARBA" id="ARBA00023077"/>
    </source>
</evidence>
<dbReference type="EMBL" id="CP116805">
    <property type="protein sequence ID" value="WCL53203.1"/>
    <property type="molecule type" value="Genomic_DNA"/>
</dbReference>
<comment type="similarity">
    <text evidence="8 9">Belongs to the TonB-dependent receptor family.</text>
</comment>
<dbReference type="RefSeq" id="WP_289502715.1">
    <property type="nucleotide sequence ID" value="NZ_CP116805.1"/>
</dbReference>
<evidence type="ECO:0000256" key="8">
    <source>
        <dbReference type="PROSITE-ProRule" id="PRU01360"/>
    </source>
</evidence>
<organism evidence="14 15">
    <name type="scientific">Gimibacter soli</name>
    <dbReference type="NCBI Taxonomy" id="3024400"/>
    <lineage>
        <taxon>Bacteria</taxon>
        <taxon>Pseudomonadati</taxon>
        <taxon>Pseudomonadota</taxon>
        <taxon>Alphaproteobacteria</taxon>
        <taxon>Kordiimonadales</taxon>
        <taxon>Temperatibacteraceae</taxon>
        <taxon>Gimibacter</taxon>
    </lineage>
</organism>
<dbReference type="InterPro" id="IPR036942">
    <property type="entry name" value="Beta-barrel_TonB_sf"/>
</dbReference>
<evidence type="ECO:0000256" key="3">
    <source>
        <dbReference type="ARBA" id="ARBA00022452"/>
    </source>
</evidence>
<keyword evidence="4 8" id="KW-0812">Transmembrane</keyword>
<evidence type="ECO:0000256" key="6">
    <source>
        <dbReference type="ARBA" id="ARBA00023136"/>
    </source>
</evidence>
<dbReference type="PROSITE" id="PS52016">
    <property type="entry name" value="TONB_DEPENDENT_REC_3"/>
    <property type="match status" value="1"/>
</dbReference>
<dbReference type="Pfam" id="PF00593">
    <property type="entry name" value="TonB_dep_Rec_b-barrel"/>
    <property type="match status" value="1"/>
</dbReference>
<dbReference type="KEGG" id="gso:PH603_11720"/>
<feature type="domain" description="TonB-dependent receptor-like beta-barrel" evidence="12">
    <location>
        <begin position="450"/>
        <end position="993"/>
    </location>
</feature>
<evidence type="ECO:0000256" key="11">
    <source>
        <dbReference type="SAM" id="SignalP"/>
    </source>
</evidence>
<dbReference type="InterPro" id="IPR000531">
    <property type="entry name" value="Beta-barrel_TonB"/>
</dbReference>
<feature type="signal peptide" evidence="11">
    <location>
        <begin position="1"/>
        <end position="28"/>
    </location>
</feature>
<keyword evidence="6 8" id="KW-0472">Membrane</keyword>